<evidence type="ECO:0000256" key="1">
    <source>
        <dbReference type="SAM" id="MobiDB-lite"/>
    </source>
</evidence>
<protein>
    <submittedName>
        <fullName evidence="3">Uncharacterized protein</fullName>
    </submittedName>
</protein>
<dbReference type="PROSITE" id="PS51257">
    <property type="entry name" value="PROKAR_LIPOPROTEIN"/>
    <property type="match status" value="1"/>
</dbReference>
<accession>A0A6A4VYU5</accession>
<feature type="signal peptide" evidence="2">
    <location>
        <begin position="1"/>
        <end position="19"/>
    </location>
</feature>
<dbReference type="Proteomes" id="UP000440578">
    <property type="component" value="Unassembled WGS sequence"/>
</dbReference>
<name>A0A6A4VYU5_AMPAM</name>
<feature type="chain" id="PRO_5025621744" evidence="2">
    <location>
        <begin position="20"/>
        <end position="138"/>
    </location>
</feature>
<feature type="region of interest" description="Disordered" evidence="1">
    <location>
        <begin position="26"/>
        <end position="60"/>
    </location>
</feature>
<dbReference type="EMBL" id="VIIS01001640">
    <property type="protein sequence ID" value="KAF0295058.1"/>
    <property type="molecule type" value="Genomic_DNA"/>
</dbReference>
<keyword evidence="4" id="KW-1185">Reference proteome</keyword>
<evidence type="ECO:0000256" key="2">
    <source>
        <dbReference type="SAM" id="SignalP"/>
    </source>
</evidence>
<evidence type="ECO:0000313" key="3">
    <source>
        <dbReference type="EMBL" id="KAF0295058.1"/>
    </source>
</evidence>
<comment type="caution">
    <text evidence="3">The sequence shown here is derived from an EMBL/GenBank/DDBJ whole genome shotgun (WGS) entry which is preliminary data.</text>
</comment>
<sequence>MLLIRTIAACLLSLLTVSACGPKNVPSTGPSQPLPLSAPAAPPPPAPSAGVEDGAGSDDCRSGDLCDRAMCPFVTTELKVGRSGAVVQEHTCVTAGQPCRQHGLLHRTVCRQFRQRVHVGGGSLVINSGCGCAKEYND</sequence>
<evidence type="ECO:0000313" key="4">
    <source>
        <dbReference type="Proteomes" id="UP000440578"/>
    </source>
</evidence>
<organism evidence="3 4">
    <name type="scientific">Amphibalanus amphitrite</name>
    <name type="common">Striped barnacle</name>
    <name type="synonym">Balanus amphitrite</name>
    <dbReference type="NCBI Taxonomy" id="1232801"/>
    <lineage>
        <taxon>Eukaryota</taxon>
        <taxon>Metazoa</taxon>
        <taxon>Ecdysozoa</taxon>
        <taxon>Arthropoda</taxon>
        <taxon>Crustacea</taxon>
        <taxon>Multicrustacea</taxon>
        <taxon>Cirripedia</taxon>
        <taxon>Thoracica</taxon>
        <taxon>Thoracicalcarea</taxon>
        <taxon>Balanomorpha</taxon>
        <taxon>Balanoidea</taxon>
        <taxon>Balanidae</taxon>
        <taxon>Amphibalaninae</taxon>
        <taxon>Amphibalanus</taxon>
    </lineage>
</organism>
<gene>
    <name evidence="3" type="ORF">FJT64_007370</name>
</gene>
<dbReference type="AlphaFoldDB" id="A0A6A4VYU5"/>
<keyword evidence="2" id="KW-0732">Signal</keyword>
<proteinExistence type="predicted"/>
<reference evidence="3 4" key="1">
    <citation type="submission" date="2019-07" db="EMBL/GenBank/DDBJ databases">
        <title>Draft genome assembly of a fouling barnacle, Amphibalanus amphitrite (Darwin, 1854): The first reference genome for Thecostraca.</title>
        <authorList>
            <person name="Kim W."/>
        </authorList>
    </citation>
    <scope>NUCLEOTIDE SEQUENCE [LARGE SCALE GENOMIC DNA]</scope>
    <source>
        <strain evidence="3">SNU_AA5</strain>
        <tissue evidence="3">Soma without cirri and trophi</tissue>
    </source>
</reference>